<dbReference type="GO" id="GO:0009898">
    <property type="term" value="C:cytoplasmic side of plasma membrane"/>
    <property type="evidence" value="ECO:0007669"/>
    <property type="project" value="TreeGrafter"/>
</dbReference>
<dbReference type="InterPro" id="IPR050625">
    <property type="entry name" value="ParA/MinD_ATPase"/>
</dbReference>
<name>A0A2U1T5H9_9CORY</name>
<dbReference type="Pfam" id="PF26563">
    <property type="entry name" value="Rv3660c_N"/>
    <property type="match status" value="1"/>
</dbReference>
<dbReference type="Proteomes" id="UP000244989">
    <property type="component" value="Unassembled WGS sequence"/>
</dbReference>
<dbReference type="KEGG" id="cyz:C3B44_01005"/>
<dbReference type="EMBL" id="QEEZ01000016">
    <property type="protein sequence ID" value="PWC01215.1"/>
    <property type="molecule type" value="Genomic_DNA"/>
</dbReference>
<feature type="domain" description="Rv3660c-like CheY-like N-terminal" evidence="1">
    <location>
        <begin position="24"/>
        <end position="125"/>
    </location>
</feature>
<dbReference type="InterPro" id="IPR027417">
    <property type="entry name" value="P-loop_NTPase"/>
</dbReference>
<gene>
    <name evidence="2" type="ORF">DF222_08525</name>
</gene>
<dbReference type="GO" id="GO:0005829">
    <property type="term" value="C:cytosol"/>
    <property type="evidence" value="ECO:0007669"/>
    <property type="project" value="TreeGrafter"/>
</dbReference>
<dbReference type="SUPFAM" id="SSF52540">
    <property type="entry name" value="P-loop containing nucleoside triphosphate hydrolases"/>
    <property type="match status" value="1"/>
</dbReference>
<evidence type="ECO:0000313" key="2">
    <source>
        <dbReference type="EMBL" id="PWC01215.1"/>
    </source>
</evidence>
<dbReference type="RefSeq" id="WP_108430718.1">
    <property type="nucleotide sequence ID" value="NZ_CP026947.1"/>
</dbReference>
<dbReference type="InterPro" id="IPR059050">
    <property type="entry name" value="Rv3660c_N"/>
</dbReference>
<dbReference type="Gene3D" id="3.40.50.300">
    <property type="entry name" value="P-loop containing nucleotide triphosphate hydrolases"/>
    <property type="match status" value="1"/>
</dbReference>
<comment type="caution">
    <text evidence="2">The sequence shown here is derived from an EMBL/GenBank/DDBJ whole genome shotgun (WGS) entry which is preliminary data.</text>
</comment>
<dbReference type="PANTHER" id="PTHR43384">
    <property type="entry name" value="SEPTUM SITE-DETERMINING PROTEIN MIND HOMOLOG, CHLOROPLASTIC-RELATED"/>
    <property type="match status" value="1"/>
</dbReference>
<protein>
    <recommendedName>
        <fullName evidence="1">Rv3660c-like CheY-like N-terminal domain-containing protein</fullName>
    </recommendedName>
</protein>
<dbReference type="AlphaFoldDB" id="A0A2U1T5H9"/>
<sequence length="367" mass="38227">MTAHMMNRDKDRARDGDAFILVAVTDPVLHPEAVHVAAATTRPVIDLGEADDSGMRRHAHRAAAVLVDATTADALVGTRLPGKVFFLHTESSDIPWPKALACHAEQAFILPAQAPDILEALADLPVATTAATRGGGSAISVAFTGSCGGAGTSTTAALTARQAARRGHTVTLIDADPHSGGLDLLLGIEDVPGARWPDLMLTDTGGIDADDLRSALPHTSDGIGVLSAARSTVDDPFVLEDKQVTRIVDVLSTGGLTLLDLPRSHAGNLGDLTVVIVPAEIRPAAAGRALVQRLRARQAEHVILTRHRGWSGLEDEELARVLGHRPSAALPHIASLARRAETEGLPTKVPAGLRAATEAVLEHAGVG</sequence>
<keyword evidence="3" id="KW-1185">Reference proteome</keyword>
<dbReference type="InterPro" id="IPR022521">
    <property type="entry name" value="Rv3660c"/>
</dbReference>
<evidence type="ECO:0000259" key="1">
    <source>
        <dbReference type="Pfam" id="PF26563"/>
    </source>
</evidence>
<dbReference type="PANTHER" id="PTHR43384:SF11">
    <property type="entry name" value="SEPTUM SITE DETERMINING PROTEIN"/>
    <property type="match status" value="1"/>
</dbReference>
<proteinExistence type="predicted"/>
<evidence type="ECO:0000313" key="3">
    <source>
        <dbReference type="Proteomes" id="UP000244989"/>
    </source>
</evidence>
<dbReference type="GO" id="GO:0051782">
    <property type="term" value="P:negative regulation of cell division"/>
    <property type="evidence" value="ECO:0007669"/>
    <property type="project" value="TreeGrafter"/>
</dbReference>
<reference evidence="3" key="1">
    <citation type="submission" date="2018-04" db="EMBL/GenBank/DDBJ databases">
        <authorList>
            <person name="Liu S."/>
            <person name="Wang Z."/>
            <person name="Li J."/>
        </authorList>
    </citation>
    <scope>NUCLEOTIDE SEQUENCE [LARGE SCALE GENOMIC DNA]</scope>
    <source>
        <strain evidence="3">2189</strain>
    </source>
</reference>
<organism evidence="2 3">
    <name type="scientific">Corynebacterium yudongzhengii</name>
    <dbReference type="NCBI Taxonomy" id="2080740"/>
    <lineage>
        <taxon>Bacteria</taxon>
        <taxon>Bacillati</taxon>
        <taxon>Actinomycetota</taxon>
        <taxon>Actinomycetes</taxon>
        <taxon>Mycobacteriales</taxon>
        <taxon>Corynebacteriaceae</taxon>
        <taxon>Corynebacterium</taxon>
    </lineage>
</organism>
<dbReference type="OrthoDB" id="3252838at2"/>
<dbReference type="GO" id="GO:0005524">
    <property type="term" value="F:ATP binding"/>
    <property type="evidence" value="ECO:0007669"/>
    <property type="project" value="TreeGrafter"/>
</dbReference>
<accession>A0A2U1T5H9</accession>
<dbReference type="GO" id="GO:0016887">
    <property type="term" value="F:ATP hydrolysis activity"/>
    <property type="evidence" value="ECO:0007669"/>
    <property type="project" value="TreeGrafter"/>
</dbReference>
<dbReference type="NCBIfam" id="TIGR03815">
    <property type="entry name" value="CpaE_hom_Actino"/>
    <property type="match status" value="1"/>
</dbReference>